<organism evidence="8 9">
    <name type="scientific">Pseudarcicella hirudinis</name>
    <dbReference type="NCBI Taxonomy" id="1079859"/>
    <lineage>
        <taxon>Bacteria</taxon>
        <taxon>Pseudomonadati</taxon>
        <taxon>Bacteroidota</taxon>
        <taxon>Cytophagia</taxon>
        <taxon>Cytophagales</taxon>
        <taxon>Flectobacillaceae</taxon>
        <taxon>Pseudarcicella</taxon>
    </lineage>
</organism>
<dbReference type="Pfam" id="PF07980">
    <property type="entry name" value="SusD_RagB"/>
    <property type="match status" value="1"/>
</dbReference>
<evidence type="ECO:0000256" key="3">
    <source>
        <dbReference type="ARBA" id="ARBA00022729"/>
    </source>
</evidence>
<dbReference type="Gene3D" id="1.25.40.390">
    <property type="match status" value="1"/>
</dbReference>
<keyword evidence="3" id="KW-0732">Signal</keyword>
<comment type="subcellular location">
    <subcellularLocation>
        <location evidence="1">Cell outer membrane</location>
    </subcellularLocation>
</comment>
<dbReference type="SUPFAM" id="SSF48452">
    <property type="entry name" value="TPR-like"/>
    <property type="match status" value="1"/>
</dbReference>
<dbReference type="STRING" id="1079859.SAMN04515674_101234"/>
<keyword evidence="5" id="KW-0998">Cell outer membrane</keyword>
<dbReference type="OrthoDB" id="9792139at2"/>
<evidence type="ECO:0000256" key="1">
    <source>
        <dbReference type="ARBA" id="ARBA00004442"/>
    </source>
</evidence>
<sequence length="542" mass="60721">MKTIYRTLGVIGFLGGIGILANSCTKLEDRNFSQLVSSQFVPTSADLSSLVGPAYGNWRSLMMGGNSFFRTQEISADEIVIPARPNGWVDGGIYRRMHEHVWTPQEGNASDNWNNAFGGITNCNRIIYQIESGQIPVATGKENILAELKVLRASYYYTLCDIFGNVPIVTKFDVPAGFLPDQSQRKDVYAFIVKEITDALPVLSTNSDKTTYGRFNNKWAALALLAKVYLNAKVYSGTEELDKCLAACEEIITSGKFQLESNQKDIFKTANENSKEIIFAIPFDEIYAGGFNLVMETLQPANQKTYNVESACWGGTCAIPQFIDTYDPEDSRLKDTWIQGQQYAADGTPLTGSFRAFNGKPLNFINQLPGVDSSEEVHGFRLGKYEFKQGIRINMSNDVPLFRYTDILMTKAECLLRKGNADAAALIVTQVRQRSFRNNPQKAIVMGNDLLKGSVYQYGLSRNGVITLKEGGTDIQYGRFLDELGWEFAMEGRRRQDMVRFGIFTKKSWLSHKPNGDYRNLLPIPQAELNKNSKLKQNQGYN</sequence>
<protein>
    <submittedName>
        <fullName evidence="8">Starch-binding associating with outer membrane</fullName>
    </submittedName>
</protein>
<evidence type="ECO:0000313" key="8">
    <source>
        <dbReference type="EMBL" id="SFP07089.1"/>
    </source>
</evidence>
<reference evidence="8 9" key="1">
    <citation type="submission" date="2016-10" db="EMBL/GenBank/DDBJ databases">
        <authorList>
            <person name="de Groot N.N."/>
        </authorList>
    </citation>
    <scope>NUCLEOTIDE SEQUENCE [LARGE SCALE GENOMIC DNA]</scope>
    <source>
        <strain evidence="9">E92,LMG 26720,CCM 7988</strain>
    </source>
</reference>
<evidence type="ECO:0000256" key="5">
    <source>
        <dbReference type="ARBA" id="ARBA00023237"/>
    </source>
</evidence>
<dbReference type="InterPro" id="IPR033985">
    <property type="entry name" value="SusD-like_N"/>
</dbReference>
<proteinExistence type="inferred from homology"/>
<evidence type="ECO:0000256" key="2">
    <source>
        <dbReference type="ARBA" id="ARBA00006275"/>
    </source>
</evidence>
<dbReference type="AlphaFoldDB" id="A0A1I5MC60"/>
<dbReference type="InterPro" id="IPR011990">
    <property type="entry name" value="TPR-like_helical_dom_sf"/>
</dbReference>
<dbReference type="Pfam" id="PF14322">
    <property type="entry name" value="SusD-like_3"/>
    <property type="match status" value="1"/>
</dbReference>
<dbReference type="Proteomes" id="UP000199306">
    <property type="component" value="Unassembled WGS sequence"/>
</dbReference>
<keyword evidence="4" id="KW-0472">Membrane</keyword>
<accession>A0A1I5MC60</accession>
<name>A0A1I5MC60_9BACT</name>
<evidence type="ECO:0000259" key="7">
    <source>
        <dbReference type="Pfam" id="PF14322"/>
    </source>
</evidence>
<comment type="similarity">
    <text evidence="2">Belongs to the SusD family.</text>
</comment>
<dbReference type="InterPro" id="IPR012944">
    <property type="entry name" value="SusD_RagB_dom"/>
</dbReference>
<dbReference type="GO" id="GO:0009279">
    <property type="term" value="C:cell outer membrane"/>
    <property type="evidence" value="ECO:0007669"/>
    <property type="project" value="UniProtKB-SubCell"/>
</dbReference>
<keyword evidence="9" id="KW-1185">Reference proteome</keyword>
<evidence type="ECO:0000313" key="9">
    <source>
        <dbReference type="Proteomes" id="UP000199306"/>
    </source>
</evidence>
<feature type="domain" description="SusD-like N-terminal" evidence="7">
    <location>
        <begin position="96"/>
        <end position="230"/>
    </location>
</feature>
<evidence type="ECO:0000256" key="4">
    <source>
        <dbReference type="ARBA" id="ARBA00023136"/>
    </source>
</evidence>
<gene>
    <name evidence="8" type="ORF">SAMN04515674_101234</name>
</gene>
<dbReference type="RefSeq" id="WP_092011968.1">
    <property type="nucleotide sequence ID" value="NZ_FOXH01000001.1"/>
</dbReference>
<feature type="domain" description="RagB/SusD" evidence="6">
    <location>
        <begin position="275"/>
        <end position="541"/>
    </location>
</feature>
<dbReference type="EMBL" id="FOXH01000001">
    <property type="protein sequence ID" value="SFP07089.1"/>
    <property type="molecule type" value="Genomic_DNA"/>
</dbReference>
<evidence type="ECO:0000259" key="6">
    <source>
        <dbReference type="Pfam" id="PF07980"/>
    </source>
</evidence>